<proteinExistence type="predicted"/>
<sequence>MVELLGPDGSIVAREGDYIVAGGALAGLRATKPMPCIPPDAMLTHIQSEITAQSGPSH</sequence>
<gene>
    <name evidence="1" type="ORF">F4554_005511</name>
</gene>
<name>A0A852ZKY3_9ACTN</name>
<accession>A0A852ZKY3</accession>
<reference evidence="1 2" key="1">
    <citation type="submission" date="2020-07" db="EMBL/GenBank/DDBJ databases">
        <title>Sequencing the genomes of 1000 actinobacteria strains.</title>
        <authorList>
            <person name="Klenk H.-P."/>
        </authorList>
    </citation>
    <scope>NUCLEOTIDE SEQUENCE [LARGE SCALE GENOMIC DNA]</scope>
    <source>
        <strain evidence="1 2">DSM 18448</strain>
    </source>
</reference>
<evidence type="ECO:0000313" key="1">
    <source>
        <dbReference type="EMBL" id="NYH92873.1"/>
    </source>
</evidence>
<dbReference type="AlphaFoldDB" id="A0A852ZKY3"/>
<keyword evidence="2" id="KW-1185">Reference proteome</keyword>
<evidence type="ECO:0000313" key="2">
    <source>
        <dbReference type="Proteomes" id="UP000579605"/>
    </source>
</evidence>
<dbReference type="EMBL" id="JACBZH010000001">
    <property type="protein sequence ID" value="NYH92873.1"/>
    <property type="molecule type" value="Genomic_DNA"/>
</dbReference>
<comment type="caution">
    <text evidence="1">The sequence shown here is derived from an EMBL/GenBank/DDBJ whole genome shotgun (WGS) entry which is preliminary data.</text>
</comment>
<protein>
    <submittedName>
        <fullName evidence="1">Uncharacterized protein</fullName>
    </submittedName>
</protein>
<organism evidence="1 2">
    <name type="scientific">Actinopolymorpha rutila</name>
    <dbReference type="NCBI Taxonomy" id="446787"/>
    <lineage>
        <taxon>Bacteria</taxon>
        <taxon>Bacillati</taxon>
        <taxon>Actinomycetota</taxon>
        <taxon>Actinomycetes</taxon>
        <taxon>Propionibacteriales</taxon>
        <taxon>Actinopolymorphaceae</taxon>
        <taxon>Actinopolymorpha</taxon>
    </lineage>
</organism>
<dbReference type="Proteomes" id="UP000579605">
    <property type="component" value="Unassembled WGS sequence"/>
</dbReference>